<sequence length="180" mass="20200">MNAPNKTCPIHVAITRRVKPGCETEFEAALRQFLKSSFAHRGVQGANMIVPSPGSESREYGILRTFTNEHERDAFYESSIFKEWNERIQPLTEGEPEHREITGLEAWFRSPQKPPPRWKMAFLTWVAVWPVSMAVPAVLSPLLAQGVPPLIFAGVVALGIVIILTWGAMPLLVRVARGWL</sequence>
<dbReference type="RefSeq" id="WP_007417503.1">
    <property type="nucleotide sequence ID" value="NZ_ABOX02000043.1"/>
</dbReference>
<dbReference type="EMBL" id="ABOX02000043">
    <property type="protein sequence ID" value="EEF58433.1"/>
    <property type="molecule type" value="Genomic_DNA"/>
</dbReference>
<dbReference type="AlphaFoldDB" id="B9XNW7"/>
<protein>
    <recommendedName>
        <fullName evidence="2">ABM domain-containing protein</fullName>
    </recommendedName>
</protein>
<accession>B9XNW7</accession>
<comment type="caution">
    <text evidence="3">The sequence shown here is derived from an EMBL/GenBank/DDBJ whole genome shotgun (WGS) entry which is preliminary data.</text>
</comment>
<dbReference type="InterPro" id="IPR007138">
    <property type="entry name" value="ABM_dom"/>
</dbReference>
<dbReference type="PANTHER" id="PTHR40057">
    <property type="entry name" value="SLR1162 PROTEIN"/>
    <property type="match status" value="1"/>
</dbReference>
<dbReference type="SUPFAM" id="SSF54909">
    <property type="entry name" value="Dimeric alpha+beta barrel"/>
    <property type="match status" value="1"/>
</dbReference>
<evidence type="ECO:0000259" key="2">
    <source>
        <dbReference type="Pfam" id="PF03992"/>
    </source>
</evidence>
<dbReference type="Pfam" id="PF03992">
    <property type="entry name" value="ABM"/>
    <property type="match status" value="1"/>
</dbReference>
<feature type="domain" description="ABM" evidence="2">
    <location>
        <begin position="9"/>
        <end position="86"/>
    </location>
</feature>
<evidence type="ECO:0000256" key="1">
    <source>
        <dbReference type="SAM" id="Phobius"/>
    </source>
</evidence>
<dbReference type="InterPro" id="IPR011008">
    <property type="entry name" value="Dimeric_a/b-barrel"/>
</dbReference>
<proteinExistence type="predicted"/>
<dbReference type="Proteomes" id="UP000003688">
    <property type="component" value="Unassembled WGS sequence"/>
</dbReference>
<keyword evidence="1" id="KW-0472">Membrane</keyword>
<keyword evidence="4" id="KW-1185">Reference proteome</keyword>
<dbReference type="InterPro" id="IPR038762">
    <property type="entry name" value="ABM_predict"/>
</dbReference>
<dbReference type="Gene3D" id="3.30.70.100">
    <property type="match status" value="1"/>
</dbReference>
<feature type="transmembrane region" description="Helical" evidence="1">
    <location>
        <begin position="122"/>
        <end position="144"/>
    </location>
</feature>
<keyword evidence="1" id="KW-0812">Transmembrane</keyword>
<dbReference type="PANTHER" id="PTHR40057:SF1">
    <property type="entry name" value="SLR1162 PROTEIN"/>
    <property type="match status" value="1"/>
</dbReference>
<name>B9XNW7_PEDPL</name>
<reference evidence="3 4" key="1">
    <citation type="journal article" date="2011" name="J. Bacteriol.">
        <title>Genome sequence of 'Pedosphaera parvula' Ellin514, an aerobic Verrucomicrobial isolate from pasture soil.</title>
        <authorList>
            <person name="Kant R."/>
            <person name="van Passel M.W."/>
            <person name="Sangwan P."/>
            <person name="Palva A."/>
            <person name="Lucas S."/>
            <person name="Copeland A."/>
            <person name="Lapidus A."/>
            <person name="Glavina Del Rio T."/>
            <person name="Dalin E."/>
            <person name="Tice H."/>
            <person name="Bruce D."/>
            <person name="Goodwin L."/>
            <person name="Pitluck S."/>
            <person name="Chertkov O."/>
            <person name="Larimer F.W."/>
            <person name="Land M.L."/>
            <person name="Hauser L."/>
            <person name="Brettin T.S."/>
            <person name="Detter J.C."/>
            <person name="Han S."/>
            <person name="de Vos W.M."/>
            <person name="Janssen P.H."/>
            <person name="Smidt H."/>
        </authorList>
    </citation>
    <scope>NUCLEOTIDE SEQUENCE [LARGE SCALE GENOMIC DNA]</scope>
    <source>
        <strain evidence="3 4">Ellin514</strain>
    </source>
</reference>
<dbReference type="STRING" id="320771.Cflav_PD1056"/>
<keyword evidence="1" id="KW-1133">Transmembrane helix</keyword>
<evidence type="ECO:0000313" key="3">
    <source>
        <dbReference type="EMBL" id="EEF58433.1"/>
    </source>
</evidence>
<dbReference type="OrthoDB" id="1494254at2"/>
<feature type="transmembrane region" description="Helical" evidence="1">
    <location>
        <begin position="150"/>
        <end position="173"/>
    </location>
</feature>
<organism evidence="3 4">
    <name type="scientific">Pedosphaera parvula (strain Ellin514)</name>
    <dbReference type="NCBI Taxonomy" id="320771"/>
    <lineage>
        <taxon>Bacteria</taxon>
        <taxon>Pseudomonadati</taxon>
        <taxon>Verrucomicrobiota</taxon>
        <taxon>Pedosphaerae</taxon>
        <taxon>Pedosphaerales</taxon>
        <taxon>Pedosphaeraceae</taxon>
        <taxon>Pedosphaera</taxon>
    </lineage>
</organism>
<gene>
    <name evidence="3" type="ORF">Cflav_PD1056</name>
</gene>
<evidence type="ECO:0000313" key="4">
    <source>
        <dbReference type="Proteomes" id="UP000003688"/>
    </source>
</evidence>